<dbReference type="Proteomes" id="UP000836387">
    <property type="component" value="Unassembled WGS sequence"/>
</dbReference>
<comment type="caution">
    <text evidence="1">The sequence shown here is derived from an EMBL/GenBank/DDBJ whole genome shotgun (WGS) entry which is preliminary data.</text>
</comment>
<evidence type="ECO:0000313" key="2">
    <source>
        <dbReference type="Proteomes" id="UP000836387"/>
    </source>
</evidence>
<name>A0ACA9UQ70_BIOOC</name>
<reference evidence="1" key="1">
    <citation type="submission" date="2020-04" db="EMBL/GenBank/DDBJ databases">
        <authorList>
            <person name="Broberg M."/>
        </authorList>
    </citation>
    <scope>NUCLEOTIDE SEQUENCE</scope>
</reference>
<organism evidence="1 2">
    <name type="scientific">Clonostachys rosea f. rosea IK726</name>
    <dbReference type="NCBI Taxonomy" id="1349383"/>
    <lineage>
        <taxon>Eukaryota</taxon>
        <taxon>Fungi</taxon>
        <taxon>Dikarya</taxon>
        <taxon>Ascomycota</taxon>
        <taxon>Pezizomycotina</taxon>
        <taxon>Sordariomycetes</taxon>
        <taxon>Hypocreomycetidae</taxon>
        <taxon>Hypocreales</taxon>
        <taxon>Bionectriaceae</taxon>
        <taxon>Clonostachys</taxon>
    </lineage>
</organism>
<accession>A0ACA9UQ70</accession>
<dbReference type="EMBL" id="CADEHS020000578">
    <property type="protein sequence ID" value="CAG9954888.1"/>
    <property type="molecule type" value="Genomic_DNA"/>
</dbReference>
<keyword evidence="2" id="KW-1185">Reference proteome</keyword>
<reference evidence="1" key="2">
    <citation type="submission" date="2021-10" db="EMBL/GenBank/DDBJ databases">
        <authorList>
            <person name="Piombo E."/>
        </authorList>
    </citation>
    <scope>NUCLEOTIDE SEQUENCE</scope>
</reference>
<protein>
    <submittedName>
        <fullName evidence="1">Uncharacterized protein</fullName>
    </submittedName>
</protein>
<gene>
    <name evidence="1" type="ORF">CRV2_00011501</name>
</gene>
<proteinExistence type="predicted"/>
<evidence type="ECO:0000313" key="1">
    <source>
        <dbReference type="EMBL" id="CAG9954888.1"/>
    </source>
</evidence>
<sequence>MARHNIDSGGQVYETVVRGRRKNEPPKRRLPHVRRIRVPSDILTEDVEIRRRRDVVGLTENQQNGHVDAGPDLSPRLPGPGAAVVLEGRRDAVDEPLPHGRARLHVVPVLDPLDVGSGVRLEPLGHAAGDVEDPGGQARQRPEDPGCGWRELLGRRARGDVAHDVVPDPGWVGACPAGELGAYGAAHALAVEDDAIVLAELAGDHVDDLDERLEAVCAPGLRVKG</sequence>